<dbReference type="SUPFAM" id="SSF141571">
    <property type="entry name" value="Pentapeptide repeat-like"/>
    <property type="match status" value="1"/>
</dbReference>
<evidence type="ECO:0000256" key="1">
    <source>
        <dbReference type="SAM" id="MobiDB-lite"/>
    </source>
</evidence>
<gene>
    <name evidence="2" type="ORF">FPZ41_20295</name>
</gene>
<evidence type="ECO:0000313" key="3">
    <source>
        <dbReference type="Proteomes" id="UP000373149"/>
    </source>
</evidence>
<name>A0A5N8WU44_9ACTN</name>
<organism evidence="2 3">
    <name type="scientific">Streptomyces acidicola</name>
    <dbReference type="NCBI Taxonomy" id="2596892"/>
    <lineage>
        <taxon>Bacteria</taxon>
        <taxon>Bacillati</taxon>
        <taxon>Actinomycetota</taxon>
        <taxon>Actinomycetes</taxon>
        <taxon>Kitasatosporales</taxon>
        <taxon>Streptomycetaceae</taxon>
        <taxon>Streptomyces</taxon>
    </lineage>
</organism>
<dbReference type="Proteomes" id="UP000373149">
    <property type="component" value="Unassembled WGS sequence"/>
</dbReference>
<evidence type="ECO:0000313" key="2">
    <source>
        <dbReference type="EMBL" id="MPY50787.1"/>
    </source>
</evidence>
<sequence>MRHGIGDSHAISVQLTYARREAWGYLLQTDRVRALRAVRDEVLPMAEKLRMADPESFETHRDALAVLLNECALAVVDEETRPPVTGFDAVHVRRIDPHDVDALLDAGLPGERPVIQQLFRGALDVVKDPVLREVITANQQGVRILQRANHWIRMLTDAMDADAMDADAMDADAMDADAMDADAMDADAMDADAMDADVVAADVMGTDAMGSDVVGSDVVSSDAVGSDVMGADAATADTMDVGATEDVADAAAGKPKPGNSPERNT</sequence>
<keyword evidence="3" id="KW-1185">Reference proteome</keyword>
<feature type="region of interest" description="Disordered" evidence="1">
    <location>
        <begin position="240"/>
        <end position="265"/>
    </location>
</feature>
<protein>
    <submittedName>
        <fullName evidence="2">Uncharacterized protein</fullName>
    </submittedName>
</protein>
<dbReference type="RefSeq" id="WP_152864578.1">
    <property type="nucleotide sequence ID" value="NZ_VMNX01000073.1"/>
</dbReference>
<dbReference type="AlphaFoldDB" id="A0A5N8WU44"/>
<comment type="caution">
    <text evidence="2">The sequence shown here is derived from an EMBL/GenBank/DDBJ whole genome shotgun (WGS) entry which is preliminary data.</text>
</comment>
<accession>A0A5N8WU44</accession>
<reference evidence="2 3" key="1">
    <citation type="submission" date="2019-09" db="EMBL/GenBank/DDBJ databases">
        <authorList>
            <person name="Duangmal K."/>
            <person name="Teo W.F.A."/>
            <person name="Lipun K."/>
        </authorList>
    </citation>
    <scope>NUCLEOTIDE SEQUENCE [LARGE SCALE GENOMIC DNA]</scope>
    <source>
        <strain evidence="2 3">K1PN6</strain>
    </source>
</reference>
<proteinExistence type="predicted"/>
<dbReference type="EMBL" id="VMNX01000073">
    <property type="protein sequence ID" value="MPY50787.1"/>
    <property type="molecule type" value="Genomic_DNA"/>
</dbReference>